<dbReference type="EMBL" id="KV429097">
    <property type="protein sequence ID" value="KZT65966.1"/>
    <property type="molecule type" value="Genomic_DNA"/>
</dbReference>
<feature type="transmembrane region" description="Helical" evidence="6">
    <location>
        <begin position="174"/>
        <end position="193"/>
    </location>
</feature>
<evidence type="ECO:0000313" key="9">
    <source>
        <dbReference type="Proteomes" id="UP000076727"/>
    </source>
</evidence>
<sequence length="441" mass="48970">MAHEPASNGYAPVELVVEEGYQHGRSPSAELHLASLAEKRRLWRRNALINAALIACWFLFATILSVYNKWMFSPDRFGFPSPLFVTTLHMVVQFLLALLLRTVWPLLFRPEHSPSRADYLRRAVPTGVATSLDIGLSNLSLKLITLSFYTMCKSSSLIFVLLFAFLFHLEIFSLRLIGVISLIVIGVILMVATETHFELGGFLLVEFGSAMAGLRWALTQLLLRSKNIGFDNPAATLFWLTPVMGATLAILTLIIDGPHKVFANKFFDSGPEFLRTTFFLISPGIIAFCMVLSEFYILQRAGMVPMSIAGIAKEVTTISASAWFFGDELTPLNVTGVSITICGIALYTYHKYRKSMETKVPLDVHGNPITDDEEDGDAGSLPLQESLAEERQPLAAESELNLESGHENRRVPRHPNGSETLFDVGSDEEEERLGRGSEQKP</sequence>
<feature type="transmembrane region" description="Helical" evidence="6">
    <location>
        <begin position="235"/>
        <end position="255"/>
    </location>
</feature>
<dbReference type="InterPro" id="IPR004853">
    <property type="entry name" value="Sugar_P_trans_dom"/>
</dbReference>
<dbReference type="AlphaFoldDB" id="A0A165MPU8"/>
<comment type="subcellular location">
    <subcellularLocation>
        <location evidence="1">Membrane</location>
        <topology evidence="1">Multi-pass membrane protein</topology>
    </subcellularLocation>
</comment>
<organism evidence="8 9">
    <name type="scientific">Daedalea quercina L-15889</name>
    <dbReference type="NCBI Taxonomy" id="1314783"/>
    <lineage>
        <taxon>Eukaryota</taxon>
        <taxon>Fungi</taxon>
        <taxon>Dikarya</taxon>
        <taxon>Basidiomycota</taxon>
        <taxon>Agaricomycotina</taxon>
        <taxon>Agaricomycetes</taxon>
        <taxon>Polyporales</taxon>
        <taxon>Fomitopsis</taxon>
    </lineage>
</organism>
<feature type="transmembrane region" description="Helical" evidence="6">
    <location>
        <begin position="146"/>
        <end position="167"/>
    </location>
</feature>
<dbReference type="Pfam" id="PF03151">
    <property type="entry name" value="TPT"/>
    <property type="match status" value="1"/>
</dbReference>
<evidence type="ECO:0000256" key="6">
    <source>
        <dbReference type="SAM" id="Phobius"/>
    </source>
</evidence>
<evidence type="ECO:0000256" key="4">
    <source>
        <dbReference type="ARBA" id="ARBA00023136"/>
    </source>
</evidence>
<accession>A0A165MPU8</accession>
<dbReference type="Proteomes" id="UP000076727">
    <property type="component" value="Unassembled WGS sequence"/>
</dbReference>
<feature type="region of interest" description="Disordered" evidence="5">
    <location>
        <begin position="386"/>
        <end position="441"/>
    </location>
</feature>
<proteinExistence type="predicted"/>
<feature type="transmembrane region" description="Helical" evidence="6">
    <location>
        <begin position="275"/>
        <end position="297"/>
    </location>
</feature>
<name>A0A165MPU8_9APHY</name>
<dbReference type="PANTHER" id="PTHR11132">
    <property type="entry name" value="SOLUTE CARRIER FAMILY 35"/>
    <property type="match status" value="1"/>
</dbReference>
<dbReference type="InterPro" id="IPR037185">
    <property type="entry name" value="EmrE-like"/>
</dbReference>
<dbReference type="OrthoDB" id="18894at2759"/>
<evidence type="ECO:0000259" key="7">
    <source>
        <dbReference type="Pfam" id="PF03151"/>
    </source>
</evidence>
<protein>
    <submittedName>
        <fullName evidence="8">TPT-domain-containing protein</fullName>
    </submittedName>
</protein>
<feature type="domain" description="Sugar phosphate transporter" evidence="7">
    <location>
        <begin position="51"/>
        <end position="347"/>
    </location>
</feature>
<evidence type="ECO:0000313" key="8">
    <source>
        <dbReference type="EMBL" id="KZT65966.1"/>
    </source>
</evidence>
<gene>
    <name evidence="8" type="ORF">DAEQUDRAFT_730888</name>
</gene>
<feature type="transmembrane region" description="Helical" evidence="6">
    <location>
        <begin position="87"/>
        <end position="107"/>
    </location>
</feature>
<keyword evidence="9" id="KW-1185">Reference proteome</keyword>
<dbReference type="InterPro" id="IPR050186">
    <property type="entry name" value="TPT_transporter"/>
</dbReference>
<feature type="transmembrane region" description="Helical" evidence="6">
    <location>
        <begin position="199"/>
        <end position="223"/>
    </location>
</feature>
<feature type="transmembrane region" description="Helical" evidence="6">
    <location>
        <begin position="47"/>
        <end position="67"/>
    </location>
</feature>
<dbReference type="STRING" id="1314783.A0A165MPU8"/>
<feature type="transmembrane region" description="Helical" evidence="6">
    <location>
        <begin position="331"/>
        <end position="349"/>
    </location>
</feature>
<reference evidence="8 9" key="1">
    <citation type="journal article" date="2016" name="Mol. Biol. Evol.">
        <title>Comparative Genomics of Early-Diverging Mushroom-Forming Fungi Provides Insights into the Origins of Lignocellulose Decay Capabilities.</title>
        <authorList>
            <person name="Nagy L.G."/>
            <person name="Riley R."/>
            <person name="Tritt A."/>
            <person name="Adam C."/>
            <person name="Daum C."/>
            <person name="Floudas D."/>
            <person name="Sun H."/>
            <person name="Yadav J.S."/>
            <person name="Pangilinan J."/>
            <person name="Larsson K.H."/>
            <person name="Matsuura K."/>
            <person name="Barry K."/>
            <person name="Labutti K."/>
            <person name="Kuo R."/>
            <person name="Ohm R.A."/>
            <person name="Bhattacharya S.S."/>
            <person name="Shirouzu T."/>
            <person name="Yoshinaga Y."/>
            <person name="Martin F.M."/>
            <person name="Grigoriev I.V."/>
            <person name="Hibbett D.S."/>
        </authorList>
    </citation>
    <scope>NUCLEOTIDE SEQUENCE [LARGE SCALE GENOMIC DNA]</scope>
    <source>
        <strain evidence="8 9">L-15889</strain>
    </source>
</reference>
<evidence type="ECO:0000256" key="2">
    <source>
        <dbReference type="ARBA" id="ARBA00022692"/>
    </source>
</evidence>
<evidence type="ECO:0000256" key="5">
    <source>
        <dbReference type="SAM" id="MobiDB-lite"/>
    </source>
</evidence>
<keyword evidence="3 6" id="KW-1133">Transmembrane helix</keyword>
<dbReference type="SUPFAM" id="SSF103481">
    <property type="entry name" value="Multidrug resistance efflux transporter EmrE"/>
    <property type="match status" value="1"/>
</dbReference>
<feature type="compositionally biased region" description="Basic and acidic residues" evidence="5">
    <location>
        <begin position="432"/>
        <end position="441"/>
    </location>
</feature>
<evidence type="ECO:0000256" key="1">
    <source>
        <dbReference type="ARBA" id="ARBA00004141"/>
    </source>
</evidence>
<keyword evidence="4 6" id="KW-0472">Membrane</keyword>
<evidence type="ECO:0000256" key="3">
    <source>
        <dbReference type="ARBA" id="ARBA00022989"/>
    </source>
</evidence>
<dbReference type="GO" id="GO:0016020">
    <property type="term" value="C:membrane"/>
    <property type="evidence" value="ECO:0007669"/>
    <property type="project" value="UniProtKB-SubCell"/>
</dbReference>
<keyword evidence="2 6" id="KW-0812">Transmembrane</keyword>